<feature type="region of interest" description="Disordered" evidence="1">
    <location>
        <begin position="58"/>
        <end position="130"/>
    </location>
</feature>
<sequence>MTRGTPRLSLTGSPLIRLLVRLAEVDAPDSKQAFAERLSHWLSWTDAISLSAALKSSESSAHPAPRPGGAAASGSPAQRPAASPEVLEANRQRAALEKTLPFEPTEARPRSSRPGHRPEPAPEAAVDFPSHRRHYFARQQAMDMTVTALRSHLRSLLAQRSPEMARLAAVDAVMEQALGERERSLLSAVPVLLERRFEQLRRAALVEAETAESSDLASSPTPSIVSDAAFPGAWLTTFRQDMHSVLLAELDLRWQPIDGLLEALRAQPLP</sequence>
<name>A0ABU9BSZ0_9BURK</name>
<proteinExistence type="predicted"/>
<keyword evidence="3" id="KW-1185">Reference proteome</keyword>
<feature type="compositionally biased region" description="Low complexity" evidence="1">
    <location>
        <begin position="58"/>
        <end position="84"/>
    </location>
</feature>
<dbReference type="RefSeq" id="WP_341426143.1">
    <property type="nucleotide sequence ID" value="NZ_JBBUTG010000006.1"/>
</dbReference>
<dbReference type="Proteomes" id="UP001371218">
    <property type="component" value="Unassembled WGS sequence"/>
</dbReference>
<accession>A0ABU9BSZ0</accession>
<dbReference type="EMBL" id="JBBUTG010000006">
    <property type="protein sequence ID" value="MEK8031760.1"/>
    <property type="molecule type" value="Genomic_DNA"/>
</dbReference>
<reference evidence="2 3" key="1">
    <citation type="submission" date="2024-04" db="EMBL/GenBank/DDBJ databases">
        <title>Novel species of the genus Ideonella isolated from streams.</title>
        <authorList>
            <person name="Lu H."/>
        </authorList>
    </citation>
    <scope>NUCLEOTIDE SEQUENCE [LARGE SCALE GENOMIC DNA]</scope>
    <source>
        <strain evidence="2 3">DXS29W</strain>
    </source>
</reference>
<gene>
    <name evidence="2" type="ORF">AACH06_13110</name>
</gene>
<evidence type="ECO:0000313" key="3">
    <source>
        <dbReference type="Proteomes" id="UP001371218"/>
    </source>
</evidence>
<organism evidence="2 3">
    <name type="scientific">Ideonella lacteola</name>
    <dbReference type="NCBI Taxonomy" id="2984193"/>
    <lineage>
        <taxon>Bacteria</taxon>
        <taxon>Pseudomonadati</taxon>
        <taxon>Pseudomonadota</taxon>
        <taxon>Betaproteobacteria</taxon>
        <taxon>Burkholderiales</taxon>
        <taxon>Sphaerotilaceae</taxon>
        <taxon>Ideonella</taxon>
    </lineage>
</organism>
<dbReference type="InterPro" id="IPR021783">
    <property type="entry name" value="DUF3348"/>
</dbReference>
<evidence type="ECO:0000256" key="1">
    <source>
        <dbReference type="SAM" id="MobiDB-lite"/>
    </source>
</evidence>
<evidence type="ECO:0000313" key="2">
    <source>
        <dbReference type="EMBL" id="MEK8031760.1"/>
    </source>
</evidence>
<dbReference type="Pfam" id="PF11828">
    <property type="entry name" value="DUF3348"/>
    <property type="match status" value="1"/>
</dbReference>
<comment type="caution">
    <text evidence="2">The sequence shown here is derived from an EMBL/GenBank/DDBJ whole genome shotgun (WGS) entry which is preliminary data.</text>
</comment>
<protein>
    <submittedName>
        <fullName evidence="2">DUF3348 domain-containing protein</fullName>
    </submittedName>
</protein>